<evidence type="ECO:0000256" key="1">
    <source>
        <dbReference type="SAM" id="SignalP"/>
    </source>
</evidence>
<dbReference type="AlphaFoldDB" id="A0A5D6W9H5"/>
<feature type="chain" id="PRO_5038578459" description="DUF4367 domain-containing protein" evidence="1">
    <location>
        <begin position="32"/>
        <end position="186"/>
    </location>
</feature>
<keyword evidence="1" id="KW-0732">Signal</keyword>
<accession>A0A5D6W9H5</accession>
<evidence type="ECO:0008006" key="4">
    <source>
        <dbReference type="Google" id="ProtNLM"/>
    </source>
</evidence>
<sequence length="186" mass="20141">MMEPIVSASKKHAAALLAACLLASGSFGSAAAKSASPAVGMPNPMVEYASVHEASQAAGFTPLYLPEISGYHVSNAFVISKNLVDIRYTRDGEPGKTLTLRTAPAKRQQTKDISGIYGVKWLQRNIDDTTVFMAKVPAESKACHDGYAAYWQQDGMLFSAYAENISEAEFTHLLKDGLLDLSRIYF</sequence>
<protein>
    <recommendedName>
        <fullName evidence="4">DUF4367 domain-containing protein</fullName>
    </recommendedName>
</protein>
<proteinExistence type="predicted"/>
<gene>
    <name evidence="2" type="ORF">FZ040_05675</name>
</gene>
<dbReference type="EMBL" id="VTOY01000003">
    <property type="protein sequence ID" value="TYZ23368.1"/>
    <property type="molecule type" value="Genomic_DNA"/>
</dbReference>
<evidence type="ECO:0000313" key="2">
    <source>
        <dbReference type="EMBL" id="TYZ23368.1"/>
    </source>
</evidence>
<dbReference type="RefSeq" id="WP_149171120.1">
    <property type="nucleotide sequence ID" value="NZ_VTOY01000003.1"/>
</dbReference>
<evidence type="ECO:0000313" key="3">
    <source>
        <dbReference type="Proteomes" id="UP000323646"/>
    </source>
</evidence>
<keyword evidence="3" id="KW-1185">Reference proteome</keyword>
<dbReference type="OrthoDB" id="1665616at2"/>
<feature type="signal peptide" evidence="1">
    <location>
        <begin position="1"/>
        <end position="31"/>
    </location>
</feature>
<dbReference type="Proteomes" id="UP000323646">
    <property type="component" value="Unassembled WGS sequence"/>
</dbReference>
<name>A0A5D6W9H5_9FIRM</name>
<organism evidence="2 3">
    <name type="scientific">Selenomonas ruminis</name>
    <dbReference type="NCBI Taxonomy" id="2593411"/>
    <lineage>
        <taxon>Bacteria</taxon>
        <taxon>Bacillati</taxon>
        <taxon>Bacillota</taxon>
        <taxon>Negativicutes</taxon>
        <taxon>Selenomonadales</taxon>
        <taxon>Selenomonadaceae</taxon>
        <taxon>Selenomonas</taxon>
    </lineage>
</organism>
<comment type="caution">
    <text evidence="2">The sequence shown here is derived from an EMBL/GenBank/DDBJ whole genome shotgun (WGS) entry which is preliminary data.</text>
</comment>
<reference evidence="2 3" key="1">
    <citation type="submission" date="2019-08" db="EMBL/GenBank/DDBJ databases">
        <title>Selenomonas sp. mPRGC5 and Selenomonas sp. mPRGC8 isolated from ruminal fluid of dairy goat (Capra hircus).</title>
        <authorList>
            <person name="Poothong S."/>
            <person name="Nuengjamnong C."/>
            <person name="Tanasupawat S."/>
        </authorList>
    </citation>
    <scope>NUCLEOTIDE SEQUENCE [LARGE SCALE GENOMIC DNA]</scope>
    <source>
        <strain evidence="3">mPRGC5</strain>
    </source>
</reference>